<comment type="catalytic activity">
    <reaction evidence="8">
        <text>L-glutamyl-tRNA(Gln) + L-glutamine + ATP + H2O = L-glutaminyl-tRNA(Gln) + L-glutamate + ADP + phosphate + H(+)</text>
        <dbReference type="Rhea" id="RHEA:17521"/>
        <dbReference type="Rhea" id="RHEA-COMP:9681"/>
        <dbReference type="Rhea" id="RHEA-COMP:9684"/>
        <dbReference type="ChEBI" id="CHEBI:15377"/>
        <dbReference type="ChEBI" id="CHEBI:15378"/>
        <dbReference type="ChEBI" id="CHEBI:29985"/>
        <dbReference type="ChEBI" id="CHEBI:30616"/>
        <dbReference type="ChEBI" id="CHEBI:43474"/>
        <dbReference type="ChEBI" id="CHEBI:58359"/>
        <dbReference type="ChEBI" id="CHEBI:78520"/>
        <dbReference type="ChEBI" id="CHEBI:78521"/>
        <dbReference type="ChEBI" id="CHEBI:456216"/>
        <dbReference type="EC" id="6.3.5.7"/>
    </reaction>
</comment>
<feature type="non-terminal residue" evidence="10">
    <location>
        <position position="1"/>
    </location>
</feature>
<reference evidence="10" key="2">
    <citation type="journal article" date="2021" name="PeerJ">
        <title>Extensive microbial diversity within the chicken gut microbiome revealed by metagenomics and culture.</title>
        <authorList>
            <person name="Gilroy R."/>
            <person name="Ravi A."/>
            <person name="Getino M."/>
            <person name="Pursley I."/>
            <person name="Horton D.L."/>
            <person name="Alikhan N.F."/>
            <person name="Baker D."/>
            <person name="Gharbi K."/>
            <person name="Hall N."/>
            <person name="Watson M."/>
            <person name="Adriaenssens E.M."/>
            <person name="Foster-Nyarko E."/>
            <person name="Jarju S."/>
            <person name="Secka A."/>
            <person name="Antonio M."/>
            <person name="Oren A."/>
            <person name="Chaudhuri R.R."/>
            <person name="La Ragione R."/>
            <person name="Hildebrand F."/>
            <person name="Pallen M.J."/>
        </authorList>
    </citation>
    <scope>NUCLEOTIDE SEQUENCE</scope>
    <source>
        <strain evidence="10">517</strain>
    </source>
</reference>
<organism evidence="10 11">
    <name type="scientific">Candidatus Stercoripulliclostridium pullicola</name>
    <dbReference type="NCBI Taxonomy" id="2840953"/>
    <lineage>
        <taxon>Bacteria</taxon>
        <taxon>Bacillati</taxon>
        <taxon>Bacillota</taxon>
        <taxon>Clostridia</taxon>
        <taxon>Eubacteriales</taxon>
        <taxon>Candidatus Stercoripulliclostridium</taxon>
    </lineage>
</organism>
<dbReference type="HAMAP" id="MF_00120">
    <property type="entry name" value="GatA"/>
    <property type="match status" value="1"/>
</dbReference>
<dbReference type="Gene3D" id="3.90.1300.10">
    <property type="entry name" value="Amidase signature (AS) domain"/>
    <property type="match status" value="1"/>
</dbReference>
<evidence type="ECO:0000256" key="3">
    <source>
        <dbReference type="ARBA" id="ARBA00022598"/>
    </source>
</evidence>
<accession>A0A940DG49</accession>
<evidence type="ECO:0000256" key="2">
    <source>
        <dbReference type="ARBA" id="ARBA00012739"/>
    </source>
</evidence>
<keyword evidence="5" id="KW-0067">ATP-binding</keyword>
<dbReference type="Proteomes" id="UP000727857">
    <property type="component" value="Unassembled WGS sequence"/>
</dbReference>
<dbReference type="InterPro" id="IPR004412">
    <property type="entry name" value="GatA"/>
</dbReference>
<keyword evidence="4" id="KW-0547">Nucleotide-binding</keyword>
<dbReference type="GO" id="GO:0006412">
    <property type="term" value="P:translation"/>
    <property type="evidence" value="ECO:0007669"/>
    <property type="project" value="UniProtKB-KW"/>
</dbReference>
<comment type="caution">
    <text evidence="10">The sequence shown here is derived from an EMBL/GenBank/DDBJ whole genome shotgun (WGS) entry which is preliminary data.</text>
</comment>
<dbReference type="AlphaFoldDB" id="A0A940DG49"/>
<evidence type="ECO:0000256" key="7">
    <source>
        <dbReference type="ARBA" id="ARBA00025295"/>
    </source>
</evidence>
<comment type="function">
    <text evidence="7">Allows the formation of correctly charged Gln-tRNA(Gln) through the transamidation of misacylated Glu-tRNA(Gln) in organisms which lack glutaminyl-tRNA synthetase. The reaction takes place in the presence of glutamine and ATP through an activated gamma-phospho-Glu-tRNA(Gln).</text>
</comment>
<evidence type="ECO:0000256" key="5">
    <source>
        <dbReference type="ARBA" id="ARBA00022840"/>
    </source>
</evidence>
<dbReference type="PROSITE" id="PS00571">
    <property type="entry name" value="AMIDASES"/>
    <property type="match status" value="1"/>
</dbReference>
<dbReference type="InterPro" id="IPR023631">
    <property type="entry name" value="Amidase_dom"/>
</dbReference>
<keyword evidence="3 10" id="KW-0436">Ligase</keyword>
<dbReference type="InterPro" id="IPR000120">
    <property type="entry name" value="Amidase"/>
</dbReference>
<feature type="domain" description="Amidase" evidence="9">
    <location>
        <begin position="1"/>
        <end position="325"/>
    </location>
</feature>
<protein>
    <recommendedName>
        <fullName evidence="2">glutaminyl-tRNA synthase (glutamine-hydrolyzing)</fullName>
        <ecNumber evidence="2">6.3.5.7</ecNumber>
    </recommendedName>
</protein>
<evidence type="ECO:0000256" key="1">
    <source>
        <dbReference type="ARBA" id="ARBA00008069"/>
    </source>
</evidence>
<comment type="similarity">
    <text evidence="1">Belongs to the amidase family. GatA subfamily.</text>
</comment>
<dbReference type="GO" id="GO:0050567">
    <property type="term" value="F:glutaminyl-tRNA synthase (glutamine-hydrolyzing) activity"/>
    <property type="evidence" value="ECO:0007669"/>
    <property type="project" value="UniProtKB-EC"/>
</dbReference>
<evidence type="ECO:0000313" key="10">
    <source>
        <dbReference type="EMBL" id="MBO8423502.1"/>
    </source>
</evidence>
<dbReference type="EC" id="6.3.5.7" evidence="2"/>
<sequence length="347" mass="36618">TKNPVNTECVPGGSSGGSAAAVAAGFAPYTLGSDTGGSIRQPAAFCGVVGLKPTYGAVSRYGLIAYGSSLDQIGPIAASVEDAAIVFDAVKGADKRDHTSSGGTEPVADKLDGNVKGLRIGVAEEYFDGISSETLSAVRKAIDFYAEAGAEIVKVSLPMLKDALPVYYIIACAEASSNLGRYDGIRYGYRAAHYDDVNDMIMRTRSEGFGREVKRRIMLGTYVLSSGYFDAYYKKALRLRESIVSAFADIFGKCDVLIAPVAPTTAFPLNYTADNMIETYMSDICTVPVNIAGLPAVSLPCGKDGKGLPVGMQIIGKKFDELTVLRAAEAFERAALVDVTLDMGVTI</sequence>
<dbReference type="GO" id="GO:0030956">
    <property type="term" value="C:glutamyl-tRNA(Gln) amidotransferase complex"/>
    <property type="evidence" value="ECO:0007669"/>
    <property type="project" value="InterPro"/>
</dbReference>
<dbReference type="PANTHER" id="PTHR11895:SF7">
    <property type="entry name" value="GLUTAMYL-TRNA(GLN) AMIDOTRANSFERASE SUBUNIT A, MITOCHONDRIAL"/>
    <property type="match status" value="1"/>
</dbReference>
<dbReference type="Pfam" id="PF01425">
    <property type="entry name" value="Amidase"/>
    <property type="match status" value="1"/>
</dbReference>
<dbReference type="InterPro" id="IPR020556">
    <property type="entry name" value="Amidase_CS"/>
</dbReference>
<dbReference type="GO" id="GO:0005524">
    <property type="term" value="F:ATP binding"/>
    <property type="evidence" value="ECO:0007669"/>
    <property type="project" value="UniProtKB-KW"/>
</dbReference>
<dbReference type="PANTHER" id="PTHR11895">
    <property type="entry name" value="TRANSAMIDASE"/>
    <property type="match status" value="1"/>
</dbReference>
<keyword evidence="6" id="KW-0648">Protein biosynthesis</keyword>
<proteinExistence type="inferred from homology"/>
<gene>
    <name evidence="10" type="primary">gatA</name>
    <name evidence="10" type="ORF">IAB16_00550</name>
</gene>
<evidence type="ECO:0000256" key="4">
    <source>
        <dbReference type="ARBA" id="ARBA00022741"/>
    </source>
</evidence>
<reference evidence="10" key="1">
    <citation type="submission" date="2020-10" db="EMBL/GenBank/DDBJ databases">
        <authorList>
            <person name="Gilroy R."/>
        </authorList>
    </citation>
    <scope>NUCLEOTIDE SEQUENCE</scope>
    <source>
        <strain evidence="10">517</strain>
    </source>
</reference>
<evidence type="ECO:0000259" key="9">
    <source>
        <dbReference type="Pfam" id="PF01425"/>
    </source>
</evidence>
<evidence type="ECO:0000256" key="6">
    <source>
        <dbReference type="ARBA" id="ARBA00022917"/>
    </source>
</evidence>
<dbReference type="InterPro" id="IPR036928">
    <property type="entry name" value="AS_sf"/>
</dbReference>
<name>A0A940DG49_9FIRM</name>
<dbReference type="SUPFAM" id="SSF75304">
    <property type="entry name" value="Amidase signature (AS) enzymes"/>
    <property type="match status" value="1"/>
</dbReference>
<dbReference type="EMBL" id="JADINF010000014">
    <property type="protein sequence ID" value="MBO8423502.1"/>
    <property type="molecule type" value="Genomic_DNA"/>
</dbReference>
<evidence type="ECO:0000313" key="11">
    <source>
        <dbReference type="Proteomes" id="UP000727857"/>
    </source>
</evidence>
<evidence type="ECO:0000256" key="8">
    <source>
        <dbReference type="ARBA" id="ARBA00047407"/>
    </source>
</evidence>